<proteinExistence type="predicted"/>
<organism evidence="1 2">
    <name type="scientific">Solanum verrucosum</name>
    <dbReference type="NCBI Taxonomy" id="315347"/>
    <lineage>
        <taxon>Eukaryota</taxon>
        <taxon>Viridiplantae</taxon>
        <taxon>Streptophyta</taxon>
        <taxon>Embryophyta</taxon>
        <taxon>Tracheophyta</taxon>
        <taxon>Spermatophyta</taxon>
        <taxon>Magnoliopsida</taxon>
        <taxon>eudicotyledons</taxon>
        <taxon>Gunneridae</taxon>
        <taxon>Pentapetalae</taxon>
        <taxon>asterids</taxon>
        <taxon>lamiids</taxon>
        <taxon>Solanales</taxon>
        <taxon>Solanaceae</taxon>
        <taxon>Solanoideae</taxon>
        <taxon>Solaneae</taxon>
        <taxon>Solanum</taxon>
    </lineage>
</organism>
<dbReference type="EMBL" id="CP133618">
    <property type="protein sequence ID" value="WMV37985.1"/>
    <property type="molecule type" value="Genomic_DNA"/>
</dbReference>
<dbReference type="AlphaFoldDB" id="A0AAF0ZG04"/>
<dbReference type="Proteomes" id="UP001234989">
    <property type="component" value="Chromosome 7"/>
</dbReference>
<accession>A0AAF0ZG04</accession>
<keyword evidence="2" id="KW-1185">Reference proteome</keyword>
<protein>
    <submittedName>
        <fullName evidence="1">Uncharacterized protein</fullName>
    </submittedName>
</protein>
<sequence length="45" mass="5107">MELVRLGVLHLFGLQQVSGRLVLGVLEIHHVHSREIYLFDPVGND</sequence>
<gene>
    <name evidence="1" type="ORF">MTR67_031370</name>
</gene>
<reference evidence="1" key="1">
    <citation type="submission" date="2023-08" db="EMBL/GenBank/DDBJ databases">
        <title>A de novo genome assembly of Solanum verrucosum Schlechtendal, a Mexican diploid species geographically isolated from the other diploid A-genome species in potato relatives.</title>
        <authorList>
            <person name="Hosaka K."/>
        </authorList>
    </citation>
    <scope>NUCLEOTIDE SEQUENCE</scope>
    <source>
        <tissue evidence="1">Young leaves</tissue>
    </source>
</reference>
<name>A0AAF0ZG04_SOLVR</name>
<evidence type="ECO:0000313" key="1">
    <source>
        <dbReference type="EMBL" id="WMV37985.1"/>
    </source>
</evidence>
<evidence type="ECO:0000313" key="2">
    <source>
        <dbReference type="Proteomes" id="UP001234989"/>
    </source>
</evidence>